<keyword evidence="3" id="KW-0344">Guanine-nucleotide releasing factor</keyword>
<feature type="region of interest" description="Disordered" evidence="6">
    <location>
        <begin position="550"/>
        <end position="572"/>
    </location>
</feature>
<keyword evidence="2" id="KW-0597">Phosphoprotein</keyword>
<dbReference type="GO" id="GO:0035023">
    <property type="term" value="P:regulation of Rho protein signal transduction"/>
    <property type="evidence" value="ECO:0007669"/>
    <property type="project" value="InterPro"/>
</dbReference>
<dbReference type="FunFam" id="1.10.555.10:FF:000036">
    <property type="entry name" value="T-cell activation Rho GTPase-activating protein"/>
    <property type="match status" value="1"/>
</dbReference>
<dbReference type="EMBL" id="JANPWB010000009">
    <property type="protein sequence ID" value="KAJ1154949.1"/>
    <property type="molecule type" value="Genomic_DNA"/>
</dbReference>
<evidence type="ECO:0000256" key="5">
    <source>
        <dbReference type="ARBA" id="ARBA00077368"/>
    </source>
</evidence>
<dbReference type="PANTHER" id="PTHR23179">
    <property type="entry name" value="T-CELL ACTIVATION RHO GTPASE ACTIVATING PROTEIN-RELATED"/>
    <property type="match status" value="1"/>
</dbReference>
<organism evidence="8 9">
    <name type="scientific">Pleurodeles waltl</name>
    <name type="common">Iberian ribbed newt</name>
    <dbReference type="NCBI Taxonomy" id="8319"/>
    <lineage>
        <taxon>Eukaryota</taxon>
        <taxon>Metazoa</taxon>
        <taxon>Chordata</taxon>
        <taxon>Craniata</taxon>
        <taxon>Vertebrata</taxon>
        <taxon>Euteleostomi</taxon>
        <taxon>Amphibia</taxon>
        <taxon>Batrachia</taxon>
        <taxon>Caudata</taxon>
        <taxon>Salamandroidea</taxon>
        <taxon>Salamandridae</taxon>
        <taxon>Pleurodelinae</taxon>
        <taxon>Pleurodeles</taxon>
    </lineage>
</organism>
<name>A0AAV7RQ63_PLEWA</name>
<sequence>MSAPQLGSPARRGSYDGIISTPRNQLKSLAQRRCSAPSIVFSKALSKPWSSGRDSFGCPISINQSPFVLGLSTESSELILHECVQLTQDLKAKERHLFLFSDMLIVAKLKSGTSFRLKHRVDLGELWAVACSEEDEEEEEARELHINPRESIILIWSSIVCIASFRSLDIKELWLDTLVWQIKEIRGAELTNVPSTRVLMKVLTSCNASKTLSPSNMETFECHTEGDLKKFPFFAPHYNDDGICHLIENNKKRRKVLSWPFQLRRGSTLTSESSDTLDVDLKTSLFDQPLAIICEDDSLPKTIMDILTILCLKGPFTEGIFRKNANEKARKELKEELNSGASVDLDSKPVHLLAVVFKDFLRSIPNMLLSSDLYHEWMAALEKQDICERIEEIKQVADKLPRPNLLLLKHLMCVLHHISQHCGTNKMDASNLAICIGPNLLNPQQKSGQPLEIQKQLNDRVKALVEFFIENSFEIFDGDLSLLISTSAEDSLEHTGSADQSFCQQNDSAYDSTDLEVEGPCSLSPNRQQSIQCRCGNSGIGGETCQMDVRSGLSSSSVGDPENCSGKMDRRSSEPNLFISQAGAEQGISKQKLTKSHDDVTVGQSSVEYEVEDQLHGPTEDNFMTCNYKNKKPACLKVNTSLQSELSLSKTPSSCSLDSSCSNSDSSVFTSSPRISPSSPKRRFFPRHESFSTNKCMEGNKVLPINRQIKKHSMSFSFLQHKKTLTKTQSWEPERQIAANNRNSFKKDFEAGAQRNCDIVQERCDALLEPVQTYQPRARLMSADEVFRLVDQKNPGKPPSYEEAIQRGISANLPSYGSLTVHTLRSTMLHHDSLLPHSLHKDNLNHHNVQDSDASSEHGKPCMHNRLHRRCPISDAAEERHTHVHVNATSAHRSRTRPELQERTKQECLVRRCSHPLFEGYDQIQYAKESYV</sequence>
<evidence type="ECO:0000256" key="3">
    <source>
        <dbReference type="ARBA" id="ARBA00022658"/>
    </source>
</evidence>
<feature type="compositionally biased region" description="Low complexity" evidence="6">
    <location>
        <begin position="660"/>
        <end position="679"/>
    </location>
</feature>
<dbReference type="InterPro" id="IPR011993">
    <property type="entry name" value="PH-like_dom_sf"/>
</dbReference>
<dbReference type="InterPro" id="IPR000198">
    <property type="entry name" value="RhoGAP_dom"/>
</dbReference>
<dbReference type="CDD" id="cd04402">
    <property type="entry name" value="RhoGAP_ARHGAP20"/>
    <property type="match status" value="1"/>
</dbReference>
<dbReference type="PANTHER" id="PTHR23179:SF26">
    <property type="entry name" value="T-CELL ACTIVATION RHO GTPASE-ACTIVATING PROTEIN"/>
    <property type="match status" value="1"/>
</dbReference>
<evidence type="ECO:0000313" key="9">
    <source>
        <dbReference type="Proteomes" id="UP001066276"/>
    </source>
</evidence>
<keyword evidence="1" id="KW-0343">GTPase activation</keyword>
<dbReference type="Gene3D" id="2.30.29.30">
    <property type="entry name" value="Pleckstrin-homology domain (PH domain)/Phosphotyrosine-binding domain (PTB)"/>
    <property type="match status" value="1"/>
</dbReference>
<dbReference type="AlphaFoldDB" id="A0AAV7RQ63"/>
<dbReference type="InterPro" id="IPR047887">
    <property type="entry name" value="ARHGAP20_PH"/>
</dbReference>
<dbReference type="Gene3D" id="1.10.555.10">
    <property type="entry name" value="Rho GTPase activation protein"/>
    <property type="match status" value="1"/>
</dbReference>
<gene>
    <name evidence="8" type="ORF">NDU88_007688</name>
</gene>
<dbReference type="Pfam" id="PF00620">
    <property type="entry name" value="RhoGAP"/>
    <property type="match status" value="1"/>
</dbReference>
<evidence type="ECO:0000256" key="6">
    <source>
        <dbReference type="SAM" id="MobiDB-lite"/>
    </source>
</evidence>
<feature type="domain" description="Rho-GAP" evidence="7">
    <location>
        <begin position="279"/>
        <end position="476"/>
    </location>
</feature>
<dbReference type="Pfam" id="PF22286">
    <property type="entry name" value="RHG20_PH"/>
    <property type="match status" value="1"/>
</dbReference>
<dbReference type="GO" id="GO:0007165">
    <property type="term" value="P:signal transduction"/>
    <property type="evidence" value="ECO:0007669"/>
    <property type="project" value="InterPro"/>
</dbReference>
<dbReference type="SMART" id="SM00324">
    <property type="entry name" value="RhoGAP"/>
    <property type="match status" value="1"/>
</dbReference>
<comment type="caution">
    <text evidence="8">The sequence shown here is derived from an EMBL/GenBank/DDBJ whole genome shotgun (WGS) entry which is preliminary data.</text>
</comment>
<proteinExistence type="predicted"/>
<protein>
    <recommendedName>
        <fullName evidence="4">T-cell activation Rho GTPase-activating protein</fullName>
    </recommendedName>
    <alternativeName>
        <fullName evidence="5">T-cell activation GTPase-activating protein</fullName>
    </alternativeName>
</protein>
<evidence type="ECO:0000313" key="8">
    <source>
        <dbReference type="EMBL" id="KAJ1154949.1"/>
    </source>
</evidence>
<dbReference type="GO" id="GO:0005085">
    <property type="term" value="F:guanyl-nucleotide exchange factor activity"/>
    <property type="evidence" value="ECO:0007669"/>
    <property type="project" value="UniProtKB-KW"/>
</dbReference>
<dbReference type="SUPFAM" id="SSF48350">
    <property type="entry name" value="GTPase activation domain, GAP"/>
    <property type="match status" value="1"/>
</dbReference>
<accession>A0AAV7RQ63</accession>
<evidence type="ECO:0000256" key="1">
    <source>
        <dbReference type="ARBA" id="ARBA00022468"/>
    </source>
</evidence>
<dbReference type="SUPFAM" id="SSF50729">
    <property type="entry name" value="PH domain-like"/>
    <property type="match status" value="1"/>
</dbReference>
<evidence type="ECO:0000259" key="7">
    <source>
        <dbReference type="PROSITE" id="PS50238"/>
    </source>
</evidence>
<keyword evidence="9" id="KW-1185">Reference proteome</keyword>
<dbReference type="Proteomes" id="UP001066276">
    <property type="component" value="Chromosome 5"/>
</dbReference>
<dbReference type="InterPro" id="IPR047886">
    <property type="entry name" value="ARHGAP20-like_RhoGAP"/>
</dbReference>
<evidence type="ECO:0000256" key="2">
    <source>
        <dbReference type="ARBA" id="ARBA00022553"/>
    </source>
</evidence>
<reference evidence="8" key="1">
    <citation type="journal article" date="2022" name="bioRxiv">
        <title>Sequencing and chromosome-scale assembly of the giantPleurodeles waltlgenome.</title>
        <authorList>
            <person name="Brown T."/>
            <person name="Elewa A."/>
            <person name="Iarovenko S."/>
            <person name="Subramanian E."/>
            <person name="Araus A.J."/>
            <person name="Petzold A."/>
            <person name="Susuki M."/>
            <person name="Suzuki K.-i.T."/>
            <person name="Hayashi T."/>
            <person name="Toyoda A."/>
            <person name="Oliveira C."/>
            <person name="Osipova E."/>
            <person name="Leigh N.D."/>
            <person name="Simon A."/>
            <person name="Yun M.H."/>
        </authorList>
    </citation>
    <scope>NUCLEOTIDE SEQUENCE</scope>
    <source>
        <strain evidence="8">20211129_DDA</strain>
        <tissue evidence="8">Liver</tissue>
    </source>
</reference>
<dbReference type="InterPro" id="IPR008936">
    <property type="entry name" value="Rho_GTPase_activation_prot"/>
</dbReference>
<feature type="region of interest" description="Disordered" evidence="6">
    <location>
        <begin position="660"/>
        <end position="686"/>
    </location>
</feature>
<evidence type="ECO:0000256" key="4">
    <source>
        <dbReference type="ARBA" id="ARBA00074142"/>
    </source>
</evidence>
<dbReference type="PROSITE" id="PS50238">
    <property type="entry name" value="RHOGAP"/>
    <property type="match status" value="1"/>
</dbReference>
<dbReference type="GO" id="GO:0005096">
    <property type="term" value="F:GTPase activator activity"/>
    <property type="evidence" value="ECO:0007669"/>
    <property type="project" value="UniProtKB-KW"/>
</dbReference>